<dbReference type="GO" id="GO:0016301">
    <property type="term" value="F:kinase activity"/>
    <property type="evidence" value="ECO:0007669"/>
    <property type="project" value="UniProtKB-KW"/>
</dbReference>
<dbReference type="InterPro" id="IPR050126">
    <property type="entry name" value="Ap4A_hydrolase"/>
</dbReference>
<dbReference type="Gene3D" id="3.60.21.10">
    <property type="match status" value="1"/>
</dbReference>
<organism evidence="2 3">
    <name type="scientific">Shouchella xiaoxiensis</name>
    <dbReference type="NCBI Taxonomy" id="766895"/>
    <lineage>
        <taxon>Bacteria</taxon>
        <taxon>Bacillati</taxon>
        <taxon>Bacillota</taxon>
        <taxon>Bacilli</taxon>
        <taxon>Bacillales</taxon>
        <taxon>Bacillaceae</taxon>
        <taxon>Shouchella</taxon>
    </lineage>
</organism>
<dbReference type="CDD" id="cd07423">
    <property type="entry name" value="MPP_Prp_like"/>
    <property type="match status" value="1"/>
</dbReference>
<dbReference type="SUPFAM" id="SSF52540">
    <property type="entry name" value="P-loop containing nucleoside triphosphate hydrolases"/>
    <property type="match status" value="1"/>
</dbReference>
<proteinExistence type="predicted"/>
<dbReference type="PANTHER" id="PTHR42850:SF7">
    <property type="entry name" value="BIS(5'-NUCLEOSYL)-TETRAPHOSPHATASE PRPE [ASYMMETRICAL]"/>
    <property type="match status" value="1"/>
</dbReference>
<dbReference type="SUPFAM" id="SSF56091">
    <property type="entry name" value="DNA ligase/mRNA capping enzyme, catalytic domain"/>
    <property type="match status" value="1"/>
</dbReference>
<dbReference type="Gene3D" id="3.40.50.300">
    <property type="entry name" value="P-loop containing nucleotide triphosphate hydrolases"/>
    <property type="match status" value="1"/>
</dbReference>
<evidence type="ECO:0000313" key="3">
    <source>
        <dbReference type="Proteomes" id="UP001179280"/>
    </source>
</evidence>
<feature type="domain" description="Polynucleotide kinase-phosphatase ligase" evidence="1">
    <location>
        <begin position="488"/>
        <end position="856"/>
    </location>
</feature>
<name>A0ABS2SVR3_9BACI</name>
<dbReference type="PANTHER" id="PTHR42850">
    <property type="entry name" value="METALLOPHOSPHOESTERASE"/>
    <property type="match status" value="1"/>
</dbReference>
<dbReference type="RefSeq" id="WP_204466548.1">
    <property type="nucleotide sequence ID" value="NZ_JAFBCV010000007.1"/>
</dbReference>
<keyword evidence="2" id="KW-0418">Kinase</keyword>
<dbReference type="InterPro" id="IPR041780">
    <property type="entry name" value="MPP_PrpE-like"/>
</dbReference>
<dbReference type="SUPFAM" id="SSF56300">
    <property type="entry name" value="Metallo-dependent phosphatases"/>
    <property type="match status" value="1"/>
</dbReference>
<dbReference type="Gene3D" id="3.30.470.30">
    <property type="entry name" value="DNA ligase/mRNA capping enzyme"/>
    <property type="match status" value="1"/>
</dbReference>
<comment type="caution">
    <text evidence="2">The sequence shown here is derived from an EMBL/GenBank/DDBJ whole genome shotgun (WGS) entry which is preliminary data.</text>
</comment>
<dbReference type="EMBL" id="JAFBCV010000007">
    <property type="protein sequence ID" value="MBM7839266.1"/>
    <property type="molecule type" value="Genomic_DNA"/>
</dbReference>
<keyword evidence="2" id="KW-0808">Transferase</keyword>
<evidence type="ECO:0000313" key="2">
    <source>
        <dbReference type="EMBL" id="MBM7839266.1"/>
    </source>
</evidence>
<dbReference type="InterPro" id="IPR027417">
    <property type="entry name" value="P-loop_NTPase"/>
</dbReference>
<dbReference type="Pfam" id="PF16542">
    <property type="entry name" value="PNKP_ligase"/>
    <property type="match status" value="1"/>
</dbReference>
<evidence type="ECO:0000259" key="1">
    <source>
        <dbReference type="Pfam" id="PF16542"/>
    </source>
</evidence>
<keyword evidence="3" id="KW-1185">Reference proteome</keyword>
<reference evidence="2" key="1">
    <citation type="submission" date="2021-01" db="EMBL/GenBank/DDBJ databases">
        <title>Genomic Encyclopedia of Type Strains, Phase IV (KMG-IV): sequencing the most valuable type-strain genomes for metagenomic binning, comparative biology and taxonomic classification.</title>
        <authorList>
            <person name="Goeker M."/>
        </authorList>
    </citation>
    <scope>NUCLEOTIDE SEQUENCE</scope>
    <source>
        <strain evidence="2">DSM 21943</strain>
    </source>
</reference>
<gene>
    <name evidence="2" type="ORF">JOC54_002537</name>
</gene>
<dbReference type="InterPro" id="IPR029052">
    <property type="entry name" value="Metallo-depent_PP-like"/>
</dbReference>
<dbReference type="Pfam" id="PF13671">
    <property type="entry name" value="AAA_33"/>
    <property type="match status" value="1"/>
</dbReference>
<protein>
    <submittedName>
        <fullName evidence="2">Polynucleotide kinase-phosphatase</fullName>
    </submittedName>
</protein>
<dbReference type="Proteomes" id="UP001179280">
    <property type="component" value="Unassembled WGS sequence"/>
</dbReference>
<sequence length="861" mass="99617">MDMYLPYAGIILCIGPSNSGKTTLLQSWIAAGTVKRSEVVSSDDFRELVGDLRFLDWKGRPRDEANSLIDQYQELSREAFQTMDAVVETRCRLNKLTIIDATHLHPDDRERYRQLAKKHHLPILSLVFHMDEQTLLDRDNNREEPRGKKRIKQQFQSFKRELRFLKKERYARIYTIKDGEPLSVIRQKNSPLELELQSGFDIVGDIHGCFDEWLELLTKLGYQKNEAGLYIHPEGRKFISLGDIMSRGPKSLPTMLFFYRHLEAGLAYMIDSNHGWKIARWLDGKDVQLTHGDEKMMQELQAFEQANGREKTEELKLKLKEMLLQAPSHYIIKKQGVPTAACVHAGIRDEWIGKQSHAISDFCRYGDTDGFDEQQKPIRKDWTINHKNSLLIIWGHDPRKKATILNQTINIDQGAVFGGELTAFRYPEKERVSVNVETDYSDGSHNPLLELEKKRFDLPNLTKYMDGYSTSTEDFGDIHVGKQQIIPAFDAVSHVTVPLEELVYIPPTMSPTPAPSSLDSYLEHPQEAINYYQQKGVNRMIAEKKHMGSRAVLLLFKSKETGVRYIDQASLGVIYTRTGRAFFDKDTEAKVLEKLCIDLQPYYEKHKTDFVLLDAEIMPWNLKAKELIAQQYAHVAENARMDRSHLIDKMQNSTLDHDLSEWLYDYQNKLAHTEIFEQVYQKYCWEIHGLNEIQIAPFHILAHSNKTFFDQSHEWHMGMNEQLSERSSLFVRTEYKIIDSDASAADVISWWEKITADGHEGIVIKPDLFISKEKGKLIQPAIKVRGQKYLHIIYGIDYLEPHNLKRLKKRNVSKKQKLALKEFALGVEGIRRFVEEESVERVHECVLATLGLESDPVDPRL</sequence>
<dbReference type="InterPro" id="IPR032380">
    <property type="entry name" value="PNKP_ligase_dom"/>
</dbReference>
<accession>A0ABS2SVR3</accession>